<comment type="caution">
    <text evidence="2">The sequence shown here is derived from an EMBL/GenBank/DDBJ whole genome shotgun (WGS) entry which is preliminary data.</text>
</comment>
<feature type="transmembrane region" description="Helical" evidence="1">
    <location>
        <begin position="61"/>
        <end position="80"/>
    </location>
</feature>
<dbReference type="Proteomes" id="UP000295146">
    <property type="component" value="Unassembled WGS sequence"/>
</dbReference>
<feature type="transmembrane region" description="Helical" evidence="1">
    <location>
        <begin position="92"/>
        <end position="112"/>
    </location>
</feature>
<evidence type="ECO:0000313" key="3">
    <source>
        <dbReference type="Proteomes" id="UP000295146"/>
    </source>
</evidence>
<accession>A0A4V3GH70</accession>
<sequence>MSTQLPVVTARFWRNRRSAAIAGIVFGVLLLASLTMTRIALSEDSLQSLESDAQRRTLIRLSLHLVPFAGIAFLWFIGVIRDQLGSVEDRLFSTVFLGSGLLFLAMLFVGAVTTTSMMEMLAGANVNPDVWAFGRGSTQTLISVYAMRMAAVFTLSVSTVGLRTAAVPRWVAILGYLVALVLLLAAGEHRWTQLLFPAWVLLLSVVILVTRPPIRDGSIG</sequence>
<gene>
    <name evidence="2" type="ORF">EV653_0129</name>
</gene>
<name>A0A4V3GH70_9ACTN</name>
<reference evidence="2 3" key="1">
    <citation type="submission" date="2019-03" db="EMBL/GenBank/DDBJ databases">
        <title>Genomic Encyclopedia of Type Strains, Phase III (KMG-III): the genomes of soil and plant-associated and newly described type strains.</title>
        <authorList>
            <person name="Whitman W."/>
        </authorList>
    </citation>
    <scope>NUCLEOTIDE SEQUENCE [LARGE SCALE GENOMIC DNA]</scope>
    <source>
        <strain evidence="2 3">VKM Ac-2573</strain>
    </source>
</reference>
<organism evidence="2 3">
    <name type="scientific">Kribbella pratensis</name>
    <dbReference type="NCBI Taxonomy" id="2512112"/>
    <lineage>
        <taxon>Bacteria</taxon>
        <taxon>Bacillati</taxon>
        <taxon>Actinomycetota</taxon>
        <taxon>Actinomycetes</taxon>
        <taxon>Propionibacteriales</taxon>
        <taxon>Kribbellaceae</taxon>
        <taxon>Kribbella</taxon>
    </lineage>
</organism>
<protein>
    <submittedName>
        <fullName evidence="2">Uncharacterized protein</fullName>
    </submittedName>
</protein>
<keyword evidence="1" id="KW-0812">Transmembrane</keyword>
<evidence type="ECO:0000313" key="2">
    <source>
        <dbReference type="EMBL" id="TDW75017.1"/>
    </source>
</evidence>
<feature type="transmembrane region" description="Helical" evidence="1">
    <location>
        <begin position="170"/>
        <end position="187"/>
    </location>
</feature>
<dbReference type="AlphaFoldDB" id="A0A4V3GH70"/>
<feature type="transmembrane region" description="Helical" evidence="1">
    <location>
        <begin position="20"/>
        <end position="41"/>
    </location>
</feature>
<dbReference type="RefSeq" id="WP_134096893.1">
    <property type="nucleotide sequence ID" value="NZ_SODP01000001.1"/>
</dbReference>
<feature type="transmembrane region" description="Helical" evidence="1">
    <location>
        <begin position="194"/>
        <end position="214"/>
    </location>
</feature>
<feature type="transmembrane region" description="Helical" evidence="1">
    <location>
        <begin position="145"/>
        <end position="164"/>
    </location>
</feature>
<keyword evidence="3" id="KW-1185">Reference proteome</keyword>
<proteinExistence type="predicted"/>
<dbReference type="EMBL" id="SODP01000001">
    <property type="protein sequence ID" value="TDW75017.1"/>
    <property type="molecule type" value="Genomic_DNA"/>
</dbReference>
<keyword evidence="1" id="KW-1133">Transmembrane helix</keyword>
<keyword evidence="1" id="KW-0472">Membrane</keyword>
<dbReference type="OrthoDB" id="3381134at2"/>
<evidence type="ECO:0000256" key="1">
    <source>
        <dbReference type="SAM" id="Phobius"/>
    </source>
</evidence>